<feature type="domain" description="Ubiquitin-like protease family profile" evidence="5">
    <location>
        <begin position="140"/>
        <end position="220"/>
    </location>
</feature>
<evidence type="ECO:0000256" key="3">
    <source>
        <dbReference type="ARBA" id="ARBA00022801"/>
    </source>
</evidence>
<organism evidence="6 7">
    <name type="scientific">Cercophora newfieldiana</name>
    <dbReference type="NCBI Taxonomy" id="92897"/>
    <lineage>
        <taxon>Eukaryota</taxon>
        <taxon>Fungi</taxon>
        <taxon>Dikarya</taxon>
        <taxon>Ascomycota</taxon>
        <taxon>Pezizomycotina</taxon>
        <taxon>Sordariomycetes</taxon>
        <taxon>Sordariomycetidae</taxon>
        <taxon>Sordariales</taxon>
        <taxon>Lasiosphaeriaceae</taxon>
        <taxon>Cercophora</taxon>
    </lineage>
</organism>
<dbReference type="SUPFAM" id="SSF54001">
    <property type="entry name" value="Cysteine proteinases"/>
    <property type="match status" value="1"/>
</dbReference>
<name>A0AA39YLJ4_9PEZI</name>
<dbReference type="InterPro" id="IPR003653">
    <property type="entry name" value="Peptidase_C48_C"/>
</dbReference>
<protein>
    <recommendedName>
        <fullName evidence="5">Ubiquitin-like protease family profile domain-containing protein</fullName>
    </recommendedName>
</protein>
<dbReference type="Gene3D" id="3.40.395.10">
    <property type="entry name" value="Adenoviral Proteinase, Chain A"/>
    <property type="match status" value="1"/>
</dbReference>
<reference evidence="6" key="1">
    <citation type="submission" date="2023-06" db="EMBL/GenBank/DDBJ databases">
        <title>Genome-scale phylogeny and comparative genomics of the fungal order Sordariales.</title>
        <authorList>
            <consortium name="Lawrence Berkeley National Laboratory"/>
            <person name="Hensen N."/>
            <person name="Bonometti L."/>
            <person name="Westerberg I."/>
            <person name="Brannstrom I.O."/>
            <person name="Guillou S."/>
            <person name="Cros-Aarteil S."/>
            <person name="Calhoun S."/>
            <person name="Haridas S."/>
            <person name="Kuo A."/>
            <person name="Mondo S."/>
            <person name="Pangilinan J."/>
            <person name="Riley R."/>
            <person name="Labutti K."/>
            <person name="Andreopoulos B."/>
            <person name="Lipzen A."/>
            <person name="Chen C."/>
            <person name="Yanf M."/>
            <person name="Daum C."/>
            <person name="Ng V."/>
            <person name="Clum A."/>
            <person name="Steindorff A."/>
            <person name="Ohm R."/>
            <person name="Martin F."/>
            <person name="Silar P."/>
            <person name="Natvig D."/>
            <person name="Lalanne C."/>
            <person name="Gautier V."/>
            <person name="Ament-Velasquez S.L."/>
            <person name="Kruys A."/>
            <person name="Hutchinson M.I."/>
            <person name="Powell A.J."/>
            <person name="Barry K."/>
            <person name="Miller A.N."/>
            <person name="Grigoriev I.V."/>
            <person name="Debuchy R."/>
            <person name="Gladieux P."/>
            <person name="Thoren M.H."/>
            <person name="Johannesson H."/>
        </authorList>
    </citation>
    <scope>NUCLEOTIDE SEQUENCE</scope>
    <source>
        <strain evidence="6">SMH2532-1</strain>
    </source>
</reference>
<comment type="similarity">
    <text evidence="1">Belongs to the peptidase C48 family.</text>
</comment>
<evidence type="ECO:0000256" key="4">
    <source>
        <dbReference type="SAM" id="MobiDB-lite"/>
    </source>
</evidence>
<evidence type="ECO:0000256" key="1">
    <source>
        <dbReference type="ARBA" id="ARBA00005234"/>
    </source>
</evidence>
<feature type="compositionally biased region" description="Basic residues" evidence="4">
    <location>
        <begin position="38"/>
        <end position="51"/>
    </location>
</feature>
<dbReference type="EMBL" id="JAULSV010000001">
    <property type="protein sequence ID" value="KAK0654812.1"/>
    <property type="molecule type" value="Genomic_DNA"/>
</dbReference>
<sequence>MVLDEPGNCVSVVPESLGEVLKVALLRLKESTVNSKPQPKHHPSSPHVKHQRTIDLTAASEDDEPTPKRVRTSQSVSTLQLSGSTFDISSDSLQKLQPSGWLNDEIVVGALRLIADASHRGVLVADSTSLILRRPGRYSKVLLPILIRQNHWVLAVYNRARVLVYDSLPIPTASTENEVSQHLHHFFSKTLQIDTLDHPAILITSPLQQKNGFDCGVLSIVAGFCEALDIRVPPEIDAPFLARCFASITGTTA</sequence>
<keyword evidence="3" id="KW-0378">Hydrolase</keyword>
<feature type="region of interest" description="Disordered" evidence="4">
    <location>
        <begin position="32"/>
        <end position="52"/>
    </location>
</feature>
<gene>
    <name evidence="6" type="ORF">B0T16DRAFT_890</name>
</gene>
<keyword evidence="2" id="KW-0645">Protease</keyword>
<accession>A0AA39YLJ4</accession>
<keyword evidence="7" id="KW-1185">Reference proteome</keyword>
<dbReference type="InterPro" id="IPR038765">
    <property type="entry name" value="Papain-like_cys_pep_sf"/>
</dbReference>
<dbReference type="GO" id="GO:0006508">
    <property type="term" value="P:proteolysis"/>
    <property type="evidence" value="ECO:0007669"/>
    <property type="project" value="UniProtKB-KW"/>
</dbReference>
<evidence type="ECO:0000313" key="6">
    <source>
        <dbReference type="EMBL" id="KAK0654812.1"/>
    </source>
</evidence>
<dbReference type="GO" id="GO:0019783">
    <property type="term" value="F:ubiquitin-like protein peptidase activity"/>
    <property type="evidence" value="ECO:0007669"/>
    <property type="project" value="UniProtKB-ARBA"/>
</dbReference>
<evidence type="ECO:0000256" key="2">
    <source>
        <dbReference type="ARBA" id="ARBA00022670"/>
    </source>
</evidence>
<dbReference type="Proteomes" id="UP001174936">
    <property type="component" value="Unassembled WGS sequence"/>
</dbReference>
<dbReference type="GO" id="GO:0008234">
    <property type="term" value="F:cysteine-type peptidase activity"/>
    <property type="evidence" value="ECO:0007669"/>
    <property type="project" value="InterPro"/>
</dbReference>
<evidence type="ECO:0000313" key="7">
    <source>
        <dbReference type="Proteomes" id="UP001174936"/>
    </source>
</evidence>
<dbReference type="Pfam" id="PF02902">
    <property type="entry name" value="Peptidase_C48"/>
    <property type="match status" value="1"/>
</dbReference>
<dbReference type="AlphaFoldDB" id="A0AA39YLJ4"/>
<proteinExistence type="inferred from homology"/>
<comment type="caution">
    <text evidence="6">The sequence shown here is derived from an EMBL/GenBank/DDBJ whole genome shotgun (WGS) entry which is preliminary data.</text>
</comment>
<evidence type="ECO:0000259" key="5">
    <source>
        <dbReference type="Pfam" id="PF02902"/>
    </source>
</evidence>